<feature type="region of interest" description="Disordered" evidence="1">
    <location>
        <begin position="230"/>
        <end position="255"/>
    </location>
</feature>
<organism evidence="3 4">
    <name type="scientific">Tropilaelaps mercedesae</name>
    <dbReference type="NCBI Taxonomy" id="418985"/>
    <lineage>
        <taxon>Eukaryota</taxon>
        <taxon>Metazoa</taxon>
        <taxon>Ecdysozoa</taxon>
        <taxon>Arthropoda</taxon>
        <taxon>Chelicerata</taxon>
        <taxon>Arachnida</taxon>
        <taxon>Acari</taxon>
        <taxon>Parasitiformes</taxon>
        <taxon>Mesostigmata</taxon>
        <taxon>Gamasina</taxon>
        <taxon>Dermanyssoidea</taxon>
        <taxon>Laelapidae</taxon>
        <taxon>Tropilaelaps</taxon>
    </lineage>
</organism>
<accession>A0A1V9X3U9</accession>
<dbReference type="Proteomes" id="UP000192247">
    <property type="component" value="Unassembled WGS sequence"/>
</dbReference>
<feature type="compositionally biased region" description="Basic and acidic residues" evidence="1">
    <location>
        <begin position="426"/>
        <end position="443"/>
    </location>
</feature>
<feature type="compositionally biased region" description="Polar residues" evidence="1">
    <location>
        <begin position="348"/>
        <end position="358"/>
    </location>
</feature>
<keyword evidence="2" id="KW-1133">Transmembrane helix</keyword>
<feature type="region of interest" description="Disordered" evidence="1">
    <location>
        <begin position="334"/>
        <end position="393"/>
    </location>
</feature>
<feature type="region of interest" description="Disordered" evidence="1">
    <location>
        <begin position="130"/>
        <end position="191"/>
    </location>
</feature>
<dbReference type="OrthoDB" id="10562871at2759"/>
<feature type="region of interest" description="Disordered" evidence="1">
    <location>
        <begin position="616"/>
        <end position="673"/>
    </location>
</feature>
<comment type="caution">
    <text evidence="3">The sequence shown here is derived from an EMBL/GenBank/DDBJ whole genome shotgun (WGS) entry which is preliminary data.</text>
</comment>
<name>A0A1V9X3U9_9ACAR</name>
<evidence type="ECO:0000313" key="4">
    <source>
        <dbReference type="Proteomes" id="UP000192247"/>
    </source>
</evidence>
<feature type="region of interest" description="Disordered" evidence="1">
    <location>
        <begin position="287"/>
        <end position="307"/>
    </location>
</feature>
<feature type="compositionally biased region" description="Polar residues" evidence="1">
    <location>
        <begin position="53"/>
        <end position="65"/>
    </location>
</feature>
<reference evidence="3 4" key="1">
    <citation type="journal article" date="2017" name="Gigascience">
        <title>Draft genome of the honey bee ectoparasitic mite, Tropilaelaps mercedesae, is shaped by the parasitic life history.</title>
        <authorList>
            <person name="Dong X."/>
            <person name="Armstrong S.D."/>
            <person name="Xia D."/>
            <person name="Makepeace B.L."/>
            <person name="Darby A.C."/>
            <person name="Kadowaki T."/>
        </authorList>
    </citation>
    <scope>NUCLEOTIDE SEQUENCE [LARGE SCALE GENOMIC DNA]</scope>
    <source>
        <strain evidence="3">Wuxi-XJTLU</strain>
    </source>
</reference>
<sequence length="673" mass="72945">MQRRKLLRPRKPPVIPLNLEEPDGEAHKVKNEEHENTSREDKERLSQIIPFRYSTNNGNYRQSSRSHLRATGGDEISTTERLSAGGSRSDETTERKNYIGMPGYWKPIRVPPYGYNYPRWYHVQRTKGDIPILDDKDKNDEEQSIKERFSNTGRAELSLSPTASATTGEPETSELTSSNEEPSEQDSTTTERAAHNLDLANFRSHITLSPAFTTRFPGYRFPSGLHSLTAGKTSFPPHGRMPPGTSPTPASGNAGPPPFTLPSERPMDYHTWLGTQNAMMAHLSEATNNEENEATKSSAPVPPQTTSTLANIDTVTLGPTSLGSPTMIFPTPPAPPGRPSTAEGVAQTPGNISPTYLSTPHRAPDASLAIPPPYSTSTQAATHSGPPRGLSRSETATFYMNTKESETLNPQGAMYGSQATFIGPPHSDHQKHVQASERSEEQQRSASEAIRSRYPHQQLPSTDEDSQPETPAQKDEQERLRAGEVAGMVIGIVSLIATLVGCVTFLVLKKPLTASDEPAYPSSESPITSPQRTCSGGVGGAMFVSDVGHVTMAMPVGECDRPDEDSGLSPPPPRLPGHASIYHPSHGPLPSRKGTLMQSIPEWSYSPASSIRLSFDEVHQAVEGQRKERESESGAGSKGGESSGLRSSQAPSRAELNVALEQREPPTRSAGYI</sequence>
<feature type="compositionally biased region" description="Low complexity" evidence="1">
    <location>
        <begin position="287"/>
        <end position="299"/>
    </location>
</feature>
<feature type="compositionally biased region" description="Basic and acidic residues" evidence="1">
    <location>
        <begin position="616"/>
        <end position="632"/>
    </location>
</feature>
<feature type="region of interest" description="Disordered" evidence="1">
    <location>
        <begin position="1"/>
        <end position="95"/>
    </location>
</feature>
<evidence type="ECO:0000256" key="2">
    <source>
        <dbReference type="SAM" id="Phobius"/>
    </source>
</evidence>
<proteinExistence type="predicted"/>
<feature type="compositionally biased region" description="Polar residues" evidence="1">
    <location>
        <begin position="522"/>
        <end position="534"/>
    </location>
</feature>
<dbReference type="AlphaFoldDB" id="A0A1V9X3U9"/>
<evidence type="ECO:0000256" key="1">
    <source>
        <dbReference type="SAM" id="MobiDB-lite"/>
    </source>
</evidence>
<keyword evidence="2" id="KW-0812">Transmembrane</keyword>
<feature type="region of interest" description="Disordered" evidence="1">
    <location>
        <begin position="515"/>
        <end position="534"/>
    </location>
</feature>
<feature type="compositionally biased region" description="Basic residues" evidence="1">
    <location>
        <begin position="1"/>
        <end position="11"/>
    </location>
</feature>
<keyword evidence="4" id="KW-1185">Reference proteome</keyword>
<evidence type="ECO:0000313" key="3">
    <source>
        <dbReference type="EMBL" id="OQR68167.1"/>
    </source>
</evidence>
<feature type="compositionally biased region" description="Basic and acidic residues" evidence="1">
    <location>
        <begin position="24"/>
        <end position="45"/>
    </location>
</feature>
<dbReference type="EMBL" id="MNPL01025682">
    <property type="protein sequence ID" value="OQR68167.1"/>
    <property type="molecule type" value="Genomic_DNA"/>
</dbReference>
<gene>
    <name evidence="3" type="ORF">BIW11_04608</name>
</gene>
<feature type="transmembrane region" description="Helical" evidence="2">
    <location>
        <begin position="485"/>
        <end position="508"/>
    </location>
</feature>
<feature type="compositionally biased region" description="Polar residues" evidence="1">
    <location>
        <begin position="159"/>
        <end position="191"/>
    </location>
</feature>
<keyword evidence="2" id="KW-0472">Membrane</keyword>
<feature type="region of interest" description="Disordered" evidence="1">
    <location>
        <begin position="408"/>
        <end position="478"/>
    </location>
</feature>
<protein>
    <submittedName>
        <fullName evidence="3">Uncharacterized protein</fullName>
    </submittedName>
</protein>
<feature type="compositionally biased region" description="Basic and acidic residues" evidence="1">
    <location>
        <begin position="133"/>
        <end position="149"/>
    </location>
</feature>
<dbReference type="InParanoid" id="A0A1V9X3U9"/>
<feature type="region of interest" description="Disordered" evidence="1">
    <location>
        <begin position="555"/>
        <end position="595"/>
    </location>
</feature>